<dbReference type="Ensembl" id="ENSCSAVT00000010842.1">
    <property type="protein sequence ID" value="ENSCSAVP00000010712.1"/>
    <property type="gene ID" value="ENSCSAVG00000006280.1"/>
</dbReference>
<reference evidence="2" key="1">
    <citation type="submission" date="2003-08" db="EMBL/GenBank/DDBJ databases">
        <authorList>
            <person name="Birren B."/>
            <person name="Nusbaum C."/>
            <person name="Abebe A."/>
            <person name="Abouelleil A."/>
            <person name="Adekoya E."/>
            <person name="Ait-zahra M."/>
            <person name="Allen N."/>
            <person name="Allen T."/>
            <person name="An P."/>
            <person name="Anderson M."/>
            <person name="Anderson S."/>
            <person name="Arachchi H."/>
            <person name="Armbruster J."/>
            <person name="Bachantsang P."/>
            <person name="Baldwin J."/>
            <person name="Barry A."/>
            <person name="Bayul T."/>
            <person name="Blitshsteyn B."/>
            <person name="Bloom T."/>
            <person name="Blye J."/>
            <person name="Boguslavskiy L."/>
            <person name="Borowsky M."/>
            <person name="Boukhgalter B."/>
            <person name="Brunache A."/>
            <person name="Butler J."/>
            <person name="Calixte N."/>
            <person name="Calvo S."/>
            <person name="Camarata J."/>
            <person name="Campo K."/>
            <person name="Chang J."/>
            <person name="Cheshatsang Y."/>
            <person name="Citroen M."/>
            <person name="Collymore A."/>
            <person name="Considine T."/>
            <person name="Cook A."/>
            <person name="Cooke P."/>
            <person name="Corum B."/>
            <person name="Cuomo C."/>
            <person name="David R."/>
            <person name="Dawoe T."/>
            <person name="Degray S."/>
            <person name="Dodge S."/>
            <person name="Dooley K."/>
            <person name="Dorje P."/>
            <person name="Dorjee K."/>
            <person name="Dorris L."/>
            <person name="Duffey N."/>
            <person name="Dupes A."/>
            <person name="Elkins T."/>
            <person name="Engels R."/>
            <person name="Erickson J."/>
            <person name="Farina A."/>
            <person name="Faro S."/>
            <person name="Ferreira P."/>
            <person name="Fischer H."/>
            <person name="Fitzgerald M."/>
            <person name="Foley K."/>
            <person name="Gage D."/>
            <person name="Galagan J."/>
            <person name="Gearin G."/>
            <person name="Gnerre S."/>
            <person name="Gnirke A."/>
            <person name="Goyette A."/>
            <person name="Graham J."/>
            <person name="Grandbois E."/>
            <person name="Gyaltsen K."/>
            <person name="Hafez N."/>
            <person name="Hagopian D."/>
            <person name="Hagos B."/>
            <person name="Hall J."/>
            <person name="Hatcher B."/>
            <person name="Heller A."/>
            <person name="Higgins H."/>
            <person name="Honan T."/>
            <person name="Horn A."/>
            <person name="Houde N."/>
            <person name="Hughes L."/>
            <person name="Hulme W."/>
            <person name="Husby E."/>
            <person name="Iliev I."/>
            <person name="Jaffe D."/>
            <person name="Jones C."/>
            <person name="Kamal M."/>
            <person name="Kamat A."/>
            <person name="Kamvysselis M."/>
            <person name="Karlsson E."/>
            <person name="Kells C."/>
            <person name="Kieu A."/>
            <person name="Kisner P."/>
            <person name="Kodira C."/>
            <person name="Kulbokas E."/>
            <person name="Labutti K."/>
            <person name="Lama D."/>
            <person name="Landers T."/>
            <person name="Leger J."/>
            <person name="Levine S."/>
            <person name="Lewis D."/>
            <person name="Lewis T."/>
            <person name="Lindblad-toh K."/>
            <person name="Liu X."/>
            <person name="Lokyitsang T."/>
            <person name="Lokyitsang Y."/>
            <person name="Lucien O."/>
            <person name="Lui A."/>
            <person name="Ma L.J."/>
            <person name="Mabbitt R."/>
            <person name="Macdonald J."/>
            <person name="Maclean C."/>
            <person name="Major J."/>
            <person name="Manning J."/>
            <person name="Marabella R."/>
            <person name="Maru K."/>
            <person name="Matthews C."/>
            <person name="Mauceli E."/>
            <person name="Mccarthy M."/>
            <person name="Mcdonough S."/>
            <person name="Mcghee T."/>
            <person name="Meldrim J."/>
            <person name="Meneus L."/>
            <person name="Mesirov J."/>
            <person name="Mihalev A."/>
            <person name="Mihova T."/>
            <person name="Mikkelsen T."/>
            <person name="Mlenga V."/>
            <person name="Moru K."/>
            <person name="Mozes J."/>
            <person name="Mulrain L."/>
            <person name="Munson G."/>
            <person name="Naylor J."/>
            <person name="Newes C."/>
            <person name="Nguyen C."/>
            <person name="Nguyen N."/>
            <person name="Nguyen T."/>
            <person name="Nicol R."/>
            <person name="Nielsen C."/>
            <person name="Nizzari M."/>
            <person name="Norbu C."/>
            <person name="Norbu N."/>
            <person name="O'donnell P."/>
            <person name="Okoawo O."/>
            <person name="O'leary S."/>
            <person name="Omotosho B."/>
            <person name="O'neill K."/>
            <person name="Osman S."/>
            <person name="Parker S."/>
            <person name="Perrin D."/>
            <person name="Phunkhang P."/>
            <person name="Piqani B."/>
            <person name="Purcell S."/>
            <person name="Rachupka T."/>
            <person name="Ramasamy U."/>
            <person name="Rameau R."/>
            <person name="Ray V."/>
            <person name="Raymond C."/>
            <person name="Retta R."/>
            <person name="Richardson S."/>
            <person name="Rise C."/>
            <person name="Rodriguez J."/>
            <person name="Rogers J."/>
            <person name="Rogov P."/>
            <person name="Rutman M."/>
            <person name="Schupbach R."/>
            <person name="Seaman C."/>
            <person name="Settipalli S."/>
            <person name="Sharpe T."/>
            <person name="Sheridan J."/>
            <person name="Sherpa N."/>
            <person name="Shi J."/>
            <person name="Smirnov S."/>
            <person name="Smith C."/>
            <person name="Sougnez C."/>
            <person name="Spencer B."/>
            <person name="Stalker J."/>
            <person name="Stange-thomann N."/>
            <person name="Stavropoulos S."/>
            <person name="Stetson K."/>
            <person name="Stone C."/>
            <person name="Stone S."/>
            <person name="Stubbs M."/>
            <person name="Talamas J."/>
            <person name="Tchuinga P."/>
            <person name="Tenzing P."/>
            <person name="Tesfaye S."/>
            <person name="Theodore J."/>
            <person name="Thoulutsang Y."/>
            <person name="Topham K."/>
            <person name="Towey S."/>
            <person name="Tsamla T."/>
            <person name="Tsomo N."/>
            <person name="Vallee D."/>
            <person name="Vassiliev H."/>
            <person name="Venkataraman V."/>
            <person name="Vinson J."/>
            <person name="Vo A."/>
            <person name="Wade C."/>
            <person name="Wang S."/>
            <person name="Wangchuk T."/>
            <person name="Wangdi T."/>
            <person name="Whittaker C."/>
            <person name="Wilkinson J."/>
            <person name="Wu Y."/>
            <person name="Wyman D."/>
            <person name="Yadav S."/>
            <person name="Yang S."/>
            <person name="Yang X."/>
            <person name="Yeager S."/>
            <person name="Yee E."/>
            <person name="Young G."/>
            <person name="Zainoun J."/>
            <person name="Zembeck L."/>
            <person name="Zimmer A."/>
            <person name="Zody M."/>
            <person name="Lander E."/>
        </authorList>
    </citation>
    <scope>NUCLEOTIDE SEQUENCE [LARGE SCALE GENOMIC DNA]</scope>
</reference>
<dbReference type="InParanoid" id="H2YZF0"/>
<dbReference type="AlphaFoldDB" id="H2YZF0"/>
<protein>
    <submittedName>
        <fullName evidence="1">Uncharacterized protein</fullName>
    </submittedName>
</protein>
<keyword evidence="2" id="KW-1185">Reference proteome</keyword>
<sequence>MASDAIFCEESIWFESLLVLPNAGMVVNRIPEDDSLRSFRYTVSSQFAIFAQNPCKHWDGWKHSQRLLNHSLQVISRTVQHKGKSKACNYRERAAAMLIITIHVTCRLRTPNQALRGLFAVSPGVVPTRKSPTSWRLRLYRAPRT</sequence>
<dbReference type="HOGENOM" id="CLU_1786222_0_0_1"/>
<reference evidence="1" key="2">
    <citation type="submission" date="2025-08" db="UniProtKB">
        <authorList>
            <consortium name="Ensembl"/>
        </authorList>
    </citation>
    <scope>IDENTIFICATION</scope>
</reference>
<evidence type="ECO:0000313" key="1">
    <source>
        <dbReference type="Ensembl" id="ENSCSAVP00000010712.1"/>
    </source>
</evidence>
<reference evidence="1" key="3">
    <citation type="submission" date="2025-09" db="UniProtKB">
        <authorList>
            <consortium name="Ensembl"/>
        </authorList>
    </citation>
    <scope>IDENTIFICATION</scope>
</reference>
<proteinExistence type="predicted"/>
<evidence type="ECO:0000313" key="2">
    <source>
        <dbReference type="Proteomes" id="UP000007875"/>
    </source>
</evidence>
<accession>H2YZF0</accession>
<name>H2YZF0_CIOSA</name>
<dbReference type="Proteomes" id="UP000007875">
    <property type="component" value="Unassembled WGS sequence"/>
</dbReference>
<organism evidence="1 2">
    <name type="scientific">Ciona savignyi</name>
    <name type="common">Pacific transparent sea squirt</name>
    <dbReference type="NCBI Taxonomy" id="51511"/>
    <lineage>
        <taxon>Eukaryota</taxon>
        <taxon>Metazoa</taxon>
        <taxon>Chordata</taxon>
        <taxon>Tunicata</taxon>
        <taxon>Ascidiacea</taxon>
        <taxon>Phlebobranchia</taxon>
        <taxon>Cionidae</taxon>
        <taxon>Ciona</taxon>
    </lineage>
</organism>